<evidence type="ECO:0000313" key="3">
    <source>
        <dbReference type="Proteomes" id="UP000291116"/>
    </source>
</evidence>
<proteinExistence type="predicted"/>
<organism evidence="2 3">
    <name type="scientific">Pseudo-nitzschia multistriata</name>
    <dbReference type="NCBI Taxonomy" id="183589"/>
    <lineage>
        <taxon>Eukaryota</taxon>
        <taxon>Sar</taxon>
        <taxon>Stramenopiles</taxon>
        <taxon>Ochrophyta</taxon>
        <taxon>Bacillariophyta</taxon>
        <taxon>Bacillariophyceae</taxon>
        <taxon>Bacillariophycidae</taxon>
        <taxon>Bacillariales</taxon>
        <taxon>Bacillariaceae</taxon>
        <taxon>Pseudo-nitzschia</taxon>
    </lineage>
</organism>
<accession>A0A448ZGC9</accession>
<dbReference type="EMBL" id="CAACVS010000331">
    <property type="protein sequence ID" value="VEU41088.1"/>
    <property type="molecule type" value="Genomic_DNA"/>
</dbReference>
<reference evidence="2 3" key="1">
    <citation type="submission" date="2019-01" db="EMBL/GenBank/DDBJ databases">
        <authorList>
            <person name="Ferrante I. M."/>
        </authorList>
    </citation>
    <scope>NUCLEOTIDE SEQUENCE [LARGE SCALE GENOMIC DNA]</scope>
    <source>
        <strain evidence="2 3">B856</strain>
    </source>
</reference>
<gene>
    <name evidence="2" type="ORF">PSNMU_V1.4_AUG-EV-PASAV3_0079920</name>
</gene>
<feature type="compositionally biased region" description="Acidic residues" evidence="1">
    <location>
        <begin position="320"/>
        <end position="341"/>
    </location>
</feature>
<evidence type="ECO:0000256" key="1">
    <source>
        <dbReference type="SAM" id="MobiDB-lite"/>
    </source>
</evidence>
<feature type="compositionally biased region" description="Acidic residues" evidence="1">
    <location>
        <begin position="275"/>
        <end position="295"/>
    </location>
</feature>
<keyword evidence="3" id="KW-1185">Reference proteome</keyword>
<sequence>MEDEQRCMADLPPTRELIGLKLPFGAWEPDTLITDTYGNPIFSVLDVQHQAMGAFEAIFGDENGHKLCYVKRRLITKPALDGWDFCTYAPNFPDQPKYKERDMYGKSVYPFSFLSIRPMKCRYAYSVHNEDMERVDTLLEAMHGWLGTMTVCCTPMVRFGKWQLDFHRPGAGDPEINIDQSKNLLEVERGNDLLAALCIAYAFDKALCQPMVTIVGYAEKEHVDDDDDDSLEDFDPAVVASSSKHLVSQSYRSLNSGGYAKDGSIRDLNKGDIDGYYEEYPDDDEDGDGYYDENGEYIGYDNNGDYDGEGGEYNEYGDYYNEEYDDDAEDESVDSADESYEEYIKRRR</sequence>
<feature type="region of interest" description="Disordered" evidence="1">
    <location>
        <begin position="270"/>
        <end position="348"/>
    </location>
</feature>
<dbReference type="AlphaFoldDB" id="A0A448ZGC9"/>
<dbReference type="Proteomes" id="UP000291116">
    <property type="component" value="Unassembled WGS sequence"/>
</dbReference>
<name>A0A448ZGC9_9STRA</name>
<evidence type="ECO:0000313" key="2">
    <source>
        <dbReference type="EMBL" id="VEU41088.1"/>
    </source>
</evidence>
<dbReference type="OrthoDB" id="40790at2759"/>
<protein>
    <submittedName>
        <fullName evidence="2">Uncharacterized protein</fullName>
    </submittedName>
</protein>